<accession>A0ABU3K948</accession>
<proteinExistence type="predicted"/>
<dbReference type="RefSeq" id="WP_313833381.1">
    <property type="nucleotide sequence ID" value="NZ_JAQOUE010000001.1"/>
</dbReference>
<organism evidence="1 2">
    <name type="scientific">Candidatus Nitronereus thalassa</name>
    <dbReference type="NCBI Taxonomy" id="3020898"/>
    <lineage>
        <taxon>Bacteria</taxon>
        <taxon>Pseudomonadati</taxon>
        <taxon>Nitrospirota</taxon>
        <taxon>Nitrospiria</taxon>
        <taxon>Nitrospirales</taxon>
        <taxon>Nitrospiraceae</taxon>
        <taxon>Candidatus Nitronereus</taxon>
    </lineage>
</organism>
<reference evidence="1 2" key="1">
    <citation type="journal article" date="2023" name="ISME J.">
        <title>Cultivation and genomic characterization of novel and ubiquitous marine nitrite-oxidizing bacteria from the Nitrospirales.</title>
        <authorList>
            <person name="Mueller A.J."/>
            <person name="Daebeler A."/>
            <person name="Herbold C.W."/>
            <person name="Kirkegaard R.H."/>
            <person name="Daims H."/>
        </authorList>
    </citation>
    <scope>NUCLEOTIDE SEQUENCE [LARGE SCALE GENOMIC DNA]</scope>
    <source>
        <strain evidence="1 2">EB</strain>
    </source>
</reference>
<sequence length="145" mass="16645">MSREKGLAADQVLDTLGELVAALAAFAAKVPAQSFMVNQSMRPTEETIEAYENTVYRFRDRAGSTFRVLNRFFIDSLEAFEAGRVYDAVPPLLLAVEQLVELHKEEKVKYTDQQQNRIREFHLRLEKILPEKNKPEVDLPTPESY</sequence>
<dbReference type="EMBL" id="JAQOUE010000001">
    <property type="protein sequence ID" value="MDT7042915.1"/>
    <property type="molecule type" value="Genomic_DNA"/>
</dbReference>
<keyword evidence="2" id="KW-1185">Reference proteome</keyword>
<evidence type="ECO:0000313" key="2">
    <source>
        <dbReference type="Proteomes" id="UP001250932"/>
    </source>
</evidence>
<dbReference type="Proteomes" id="UP001250932">
    <property type="component" value="Unassembled WGS sequence"/>
</dbReference>
<comment type="caution">
    <text evidence="1">The sequence shown here is derived from an EMBL/GenBank/DDBJ whole genome shotgun (WGS) entry which is preliminary data.</text>
</comment>
<gene>
    <name evidence="1" type="ORF">PPG34_11165</name>
</gene>
<evidence type="ECO:0000313" key="1">
    <source>
        <dbReference type="EMBL" id="MDT7042915.1"/>
    </source>
</evidence>
<protein>
    <submittedName>
        <fullName evidence="1">Uncharacterized protein</fullName>
    </submittedName>
</protein>
<name>A0ABU3K948_9BACT</name>